<dbReference type="Proteomes" id="UP000257109">
    <property type="component" value="Unassembled WGS sequence"/>
</dbReference>
<reference evidence="1" key="1">
    <citation type="submission" date="2018-05" db="EMBL/GenBank/DDBJ databases">
        <title>Draft genome of Mucuna pruriens seed.</title>
        <authorList>
            <person name="Nnadi N.E."/>
            <person name="Vos R."/>
            <person name="Hasami M.H."/>
            <person name="Devisetty U.K."/>
            <person name="Aguiy J.C."/>
        </authorList>
    </citation>
    <scope>NUCLEOTIDE SEQUENCE [LARGE SCALE GENOMIC DNA]</scope>
    <source>
        <strain evidence="1">JCA_2017</strain>
    </source>
</reference>
<dbReference type="AlphaFoldDB" id="A0A371EQ45"/>
<proteinExistence type="predicted"/>
<name>A0A371EQ45_MUCPR</name>
<evidence type="ECO:0000313" key="1">
    <source>
        <dbReference type="EMBL" id="RDX68163.1"/>
    </source>
</evidence>
<protein>
    <submittedName>
        <fullName evidence="1">Uncharacterized protein</fullName>
    </submittedName>
</protein>
<gene>
    <name evidence="1" type="ORF">CR513_52876</name>
</gene>
<accession>A0A371EQ45</accession>
<organism evidence="1 2">
    <name type="scientific">Mucuna pruriens</name>
    <name type="common">Velvet bean</name>
    <name type="synonym">Dolichos pruriens</name>
    <dbReference type="NCBI Taxonomy" id="157652"/>
    <lineage>
        <taxon>Eukaryota</taxon>
        <taxon>Viridiplantae</taxon>
        <taxon>Streptophyta</taxon>
        <taxon>Embryophyta</taxon>
        <taxon>Tracheophyta</taxon>
        <taxon>Spermatophyta</taxon>
        <taxon>Magnoliopsida</taxon>
        <taxon>eudicotyledons</taxon>
        <taxon>Gunneridae</taxon>
        <taxon>Pentapetalae</taxon>
        <taxon>rosids</taxon>
        <taxon>fabids</taxon>
        <taxon>Fabales</taxon>
        <taxon>Fabaceae</taxon>
        <taxon>Papilionoideae</taxon>
        <taxon>50 kb inversion clade</taxon>
        <taxon>NPAAA clade</taxon>
        <taxon>indigoferoid/millettioid clade</taxon>
        <taxon>Phaseoleae</taxon>
        <taxon>Mucuna</taxon>
    </lineage>
</organism>
<dbReference type="OrthoDB" id="1429956at2759"/>
<sequence>MRSLKYENHEDIIKNTTQSYLHNKLNKPFNRGRGRGVGRRVLATINSPTFTIHISTSESTIHIIQQGALPTIEEEPQPTFVNDSIPTIPSIVVTPSTLEDSLTLEYQSLHFEHPVDERPFLQAIDKEASMASKCLGGGGENKKLKSREWVKYQQRRQVLQQSTTEEGIYTNDSSSASNNDNDVYYNIVGGKNEKGNEYGLGRLTNKFIHSTRILTNLIEMLMVQQIEEM</sequence>
<dbReference type="EMBL" id="QJKJ01012662">
    <property type="protein sequence ID" value="RDX68163.1"/>
    <property type="molecule type" value="Genomic_DNA"/>
</dbReference>
<keyword evidence="2" id="KW-1185">Reference proteome</keyword>
<feature type="non-terminal residue" evidence="1">
    <location>
        <position position="1"/>
    </location>
</feature>
<evidence type="ECO:0000313" key="2">
    <source>
        <dbReference type="Proteomes" id="UP000257109"/>
    </source>
</evidence>
<comment type="caution">
    <text evidence="1">The sequence shown here is derived from an EMBL/GenBank/DDBJ whole genome shotgun (WGS) entry which is preliminary data.</text>
</comment>